<keyword evidence="3" id="KW-1185">Reference proteome</keyword>
<evidence type="ECO:0000313" key="3">
    <source>
        <dbReference type="Proteomes" id="UP001196413"/>
    </source>
</evidence>
<feature type="compositionally biased region" description="Basic and acidic residues" evidence="1">
    <location>
        <begin position="13"/>
        <end position="22"/>
    </location>
</feature>
<proteinExistence type="predicted"/>
<dbReference type="EMBL" id="JAHQIW010005170">
    <property type="protein sequence ID" value="KAJ1365087.1"/>
    <property type="molecule type" value="Genomic_DNA"/>
</dbReference>
<feature type="compositionally biased region" description="Low complexity" evidence="1">
    <location>
        <begin position="28"/>
        <end position="37"/>
    </location>
</feature>
<feature type="region of interest" description="Disordered" evidence="1">
    <location>
        <begin position="1"/>
        <end position="62"/>
    </location>
</feature>
<accession>A0AAD5MV42</accession>
<evidence type="ECO:0000313" key="2">
    <source>
        <dbReference type="EMBL" id="KAJ1365087.1"/>
    </source>
</evidence>
<protein>
    <submittedName>
        <fullName evidence="2">Uncharacterized protein</fullName>
    </submittedName>
</protein>
<gene>
    <name evidence="2" type="ORF">KIN20_025309</name>
</gene>
<feature type="compositionally biased region" description="Basic residues" evidence="1">
    <location>
        <begin position="1"/>
        <end position="12"/>
    </location>
</feature>
<comment type="caution">
    <text evidence="2">The sequence shown here is derived from an EMBL/GenBank/DDBJ whole genome shotgun (WGS) entry which is preliminary data.</text>
</comment>
<dbReference type="AlphaFoldDB" id="A0AAD5MV42"/>
<feature type="region of interest" description="Disordered" evidence="1">
    <location>
        <begin position="117"/>
        <end position="136"/>
    </location>
</feature>
<organism evidence="2 3">
    <name type="scientific">Parelaphostrongylus tenuis</name>
    <name type="common">Meningeal worm</name>
    <dbReference type="NCBI Taxonomy" id="148309"/>
    <lineage>
        <taxon>Eukaryota</taxon>
        <taxon>Metazoa</taxon>
        <taxon>Ecdysozoa</taxon>
        <taxon>Nematoda</taxon>
        <taxon>Chromadorea</taxon>
        <taxon>Rhabditida</taxon>
        <taxon>Rhabditina</taxon>
        <taxon>Rhabditomorpha</taxon>
        <taxon>Strongyloidea</taxon>
        <taxon>Metastrongylidae</taxon>
        <taxon>Parelaphostrongylus</taxon>
    </lineage>
</organism>
<dbReference type="Proteomes" id="UP001196413">
    <property type="component" value="Unassembled WGS sequence"/>
</dbReference>
<name>A0AAD5MV42_PARTN</name>
<evidence type="ECO:0000256" key="1">
    <source>
        <dbReference type="SAM" id="MobiDB-lite"/>
    </source>
</evidence>
<sequence>MKGRPGPHGRHRLQLDVQDKSEPQVIFSGKGSNSPGNPGSPGPAGPAGPIGRPGLVGLEGPYGPPGRSGLVLNRLPYFSEHSNTLFQGMPASYCASDCGVQNIVADVVSATSEKKFNEYAPPTGQAPDEIAISPPK</sequence>
<reference evidence="2" key="1">
    <citation type="submission" date="2021-06" db="EMBL/GenBank/DDBJ databases">
        <title>Parelaphostrongylus tenuis whole genome reference sequence.</title>
        <authorList>
            <person name="Garwood T.J."/>
            <person name="Larsen P.A."/>
            <person name="Fountain-Jones N.M."/>
            <person name="Garbe J.R."/>
            <person name="Macchietto M.G."/>
            <person name="Kania S.A."/>
            <person name="Gerhold R.W."/>
            <person name="Richards J.E."/>
            <person name="Wolf T.M."/>
        </authorList>
    </citation>
    <scope>NUCLEOTIDE SEQUENCE</scope>
    <source>
        <strain evidence="2">MNPRO001-30</strain>
        <tissue evidence="2">Meninges</tissue>
    </source>
</reference>